<dbReference type="VEuPathDB" id="VectorBase:ASIS014272"/>
<evidence type="ECO:0000256" key="1">
    <source>
        <dbReference type="SAM" id="MobiDB-lite"/>
    </source>
</evidence>
<dbReference type="Proteomes" id="UP000030765">
    <property type="component" value="Unassembled WGS sequence"/>
</dbReference>
<gene>
    <name evidence="2" type="ORF">ZHAS_00005466</name>
</gene>
<organism evidence="2">
    <name type="scientific">Anopheles sinensis</name>
    <name type="common">Mosquito</name>
    <dbReference type="NCBI Taxonomy" id="74873"/>
    <lineage>
        <taxon>Eukaryota</taxon>
        <taxon>Metazoa</taxon>
        <taxon>Ecdysozoa</taxon>
        <taxon>Arthropoda</taxon>
        <taxon>Hexapoda</taxon>
        <taxon>Insecta</taxon>
        <taxon>Pterygota</taxon>
        <taxon>Neoptera</taxon>
        <taxon>Endopterygota</taxon>
        <taxon>Diptera</taxon>
        <taxon>Nematocera</taxon>
        <taxon>Culicoidea</taxon>
        <taxon>Culicidae</taxon>
        <taxon>Anophelinae</taxon>
        <taxon>Anopheles</taxon>
    </lineage>
</organism>
<proteinExistence type="predicted"/>
<accession>A0A084VJM0</accession>
<sequence>MEKYSLGWLQQQYPQFTVTAVDQPAPPQQATVELERTDLFAAAQYLQQNPEVTITAVDQHAPPEASTVSSAAAGLDLARLEAQSWPPTPPSSPPVSSLQCLSPATNTASSGLYNADLARQLARMDEKLDRLRHEHGVTSVMLEMSVERLMIDRSVCSHFEFVHLETREKMREFEEKLGQDTAYADAMVDQLKGANFRGMHLDWAEQT</sequence>
<dbReference type="EMBL" id="KE524889">
    <property type="protein sequence ID" value="KFB38164.1"/>
    <property type="molecule type" value="Genomic_DNA"/>
</dbReference>
<feature type="region of interest" description="Disordered" evidence="1">
    <location>
        <begin position="82"/>
        <end position="101"/>
    </location>
</feature>
<dbReference type="EMBL" id="ATLV01013767">
    <property type="status" value="NOT_ANNOTATED_CDS"/>
    <property type="molecule type" value="Genomic_DNA"/>
</dbReference>
<reference evidence="3" key="2">
    <citation type="submission" date="2020-05" db="UniProtKB">
        <authorList>
            <consortium name="EnsemblMetazoa"/>
        </authorList>
    </citation>
    <scope>IDENTIFICATION</scope>
</reference>
<protein>
    <submittedName>
        <fullName evidence="2 3">Palladin</fullName>
    </submittedName>
</protein>
<evidence type="ECO:0000313" key="4">
    <source>
        <dbReference type="Proteomes" id="UP000030765"/>
    </source>
</evidence>
<dbReference type="AlphaFoldDB" id="A0A084VJM0"/>
<dbReference type="EnsemblMetazoa" id="ASIC005466-RA">
    <property type="protein sequence ID" value="ASIC005466-PA"/>
    <property type="gene ID" value="ASIC005466"/>
</dbReference>
<keyword evidence="4" id="KW-1185">Reference proteome</keyword>
<dbReference type="VEuPathDB" id="VectorBase:ASIC005466"/>
<name>A0A084VJM0_ANOSI</name>
<reference evidence="2 4" key="1">
    <citation type="journal article" date="2014" name="BMC Genomics">
        <title>Genome sequence of Anopheles sinensis provides insight into genetics basis of mosquito competence for malaria parasites.</title>
        <authorList>
            <person name="Zhou D."/>
            <person name="Zhang D."/>
            <person name="Ding G."/>
            <person name="Shi L."/>
            <person name="Hou Q."/>
            <person name="Ye Y."/>
            <person name="Xu Y."/>
            <person name="Zhou H."/>
            <person name="Xiong C."/>
            <person name="Li S."/>
            <person name="Yu J."/>
            <person name="Hong S."/>
            <person name="Yu X."/>
            <person name="Zou P."/>
            <person name="Chen C."/>
            <person name="Chang X."/>
            <person name="Wang W."/>
            <person name="Lv Y."/>
            <person name="Sun Y."/>
            <person name="Ma L."/>
            <person name="Shen B."/>
            <person name="Zhu C."/>
        </authorList>
    </citation>
    <scope>NUCLEOTIDE SEQUENCE [LARGE SCALE GENOMIC DNA]</scope>
</reference>
<evidence type="ECO:0000313" key="2">
    <source>
        <dbReference type="EMBL" id="KFB38164.1"/>
    </source>
</evidence>
<evidence type="ECO:0000313" key="3">
    <source>
        <dbReference type="EnsemblMetazoa" id="ASIC005466-PA"/>
    </source>
</evidence>